<protein>
    <submittedName>
        <fullName evidence="3">Uncharacterized protein LOC116954137</fullName>
    </submittedName>
</protein>
<sequence length="711" mass="80022">MRRRRGAKLPQQMSAAGQERETHTKAVPSMMPDNVDDESVIIIGDVDDFNQSSDNLSIPSTDADKSIIVTYSKKAEVLPHARCDCTSNIFSPAENERSCPLNINSAFCEQCYCYVCDGLASQCKYWTTLGIFHCNAHNKSSFWKEARNLASNGTLAMFHLNAKLIDADIRDAGKLLETFLMTLKPLYYQYFIGTQEPGNACPCTCHACEASNLPVSSCQFCNLHHFTVKEHFYQPVFSAVQSFLNVLGSLGPSGQLVAMLGVAKEIMLHEEMPTTSSVMGSRWTNLLKPAVVHLMELIQSKARIIQVEHKLPPALLKGLKSFFSGLFFPSHCICFLKSMFIIGWDEPMLSSVMRGQNISGIFRIKGKRKLLHENFDVVMARKNKLVQEEKYQELIRYLKVVSTDNRNGLQKLRSEIPVYLCKMNKLFDALRWMASSPMCTSSLPPTVIKTMIVNASELIHDTAAPASREKASLFLSLALRIFFLNEDLKNDINSLVMLVKLLCTPPTPAGTKCAHIKALGCPPPELFEKSHAIVEDLTKVNGHIPNIPCDFSSLAGCVVIATNVIVQNFSLQLLRPENFWNLLLSYGPNMWAVEFLLSSVHLNWTFVGDLQNLAYHEGIVERLAVQHLEQMCALADLFRKVDHAEFNYLGIYFSSLIFFFMMRRNVSTEPEKKIVKNWMASTVIPTLVRLNTKESIELQKAVCLFFFNHPS</sequence>
<keyword evidence="2" id="KW-1185">Reference proteome</keyword>
<dbReference type="PANTHER" id="PTHR33443">
    <property type="entry name" value="ZGC:112980"/>
    <property type="match status" value="1"/>
</dbReference>
<reference evidence="3" key="1">
    <citation type="submission" date="2025-08" db="UniProtKB">
        <authorList>
            <consortium name="RefSeq"/>
        </authorList>
    </citation>
    <scope>IDENTIFICATION</scope>
    <source>
        <tissue evidence="3">Sperm</tissue>
    </source>
</reference>
<organism evidence="2 3">
    <name type="scientific">Petromyzon marinus</name>
    <name type="common">Sea lamprey</name>
    <dbReference type="NCBI Taxonomy" id="7757"/>
    <lineage>
        <taxon>Eukaryota</taxon>
        <taxon>Metazoa</taxon>
        <taxon>Chordata</taxon>
        <taxon>Craniata</taxon>
        <taxon>Vertebrata</taxon>
        <taxon>Cyclostomata</taxon>
        <taxon>Hyperoartia</taxon>
        <taxon>Petromyzontiformes</taxon>
        <taxon>Petromyzontidae</taxon>
        <taxon>Petromyzon</taxon>
    </lineage>
</organism>
<evidence type="ECO:0000313" key="2">
    <source>
        <dbReference type="Proteomes" id="UP001318040"/>
    </source>
</evidence>
<dbReference type="Proteomes" id="UP001318040">
    <property type="component" value="Chromosome 3"/>
</dbReference>
<dbReference type="PANTHER" id="PTHR33443:SF30">
    <property type="entry name" value="SARCOSINE DEHYDROGENASE-2C PROTEIN"/>
    <property type="match status" value="1"/>
</dbReference>
<dbReference type="RefSeq" id="XP_032830496.1">
    <property type="nucleotide sequence ID" value="XM_032974605.1"/>
</dbReference>
<accession>A0AAJ7XDJ7</accession>
<dbReference type="KEGG" id="pmrn:116954137"/>
<dbReference type="InterPro" id="IPR053234">
    <property type="entry name" value="RPM1_Interactor"/>
</dbReference>
<name>A0AAJ7XDJ7_PETMA</name>
<gene>
    <name evidence="3" type="primary">LOC116954137</name>
</gene>
<evidence type="ECO:0000313" key="3">
    <source>
        <dbReference type="RefSeq" id="XP_032830496.1"/>
    </source>
</evidence>
<dbReference type="AlphaFoldDB" id="A0AAJ7XDJ7"/>
<feature type="region of interest" description="Disordered" evidence="1">
    <location>
        <begin position="1"/>
        <end position="31"/>
    </location>
</feature>
<proteinExistence type="predicted"/>
<evidence type="ECO:0000256" key="1">
    <source>
        <dbReference type="SAM" id="MobiDB-lite"/>
    </source>
</evidence>